<keyword evidence="3" id="KW-0597">Phosphoprotein</keyword>
<dbReference type="InterPro" id="IPR036068">
    <property type="entry name" value="Nicotinate_pribotase-like_C"/>
</dbReference>
<keyword evidence="5" id="KW-0662">Pyridine nucleotide biosynthesis</keyword>
<dbReference type="PANTHER" id="PTHR43202">
    <property type="entry name" value="NICOTINATE-NUCLEOTIDE PYROPHOSPHORYLASE"/>
    <property type="match status" value="1"/>
</dbReference>
<dbReference type="GeneID" id="93090691"/>
<keyword evidence="8" id="KW-0328">Glycosyltransferase</keyword>
<dbReference type="GO" id="GO:0009435">
    <property type="term" value="P:NAD+ biosynthetic process"/>
    <property type="evidence" value="ECO:0007669"/>
    <property type="project" value="UniProtKB-UniPathway"/>
</dbReference>
<dbReference type="SUPFAM" id="SSF51690">
    <property type="entry name" value="Nicotinate/Quinolinate PRTase C-terminal domain-like"/>
    <property type="match status" value="1"/>
</dbReference>
<dbReference type="GO" id="GO:0004516">
    <property type="term" value="F:nicotinate phosphoribosyltransferase activity"/>
    <property type="evidence" value="ECO:0007669"/>
    <property type="project" value="UniProtKB-EC"/>
</dbReference>
<comment type="pathway">
    <text evidence="1">Cofactor biosynthesis; NAD(+) biosynthesis; nicotinate D-ribonucleotide from nicotinate: step 1/1.</text>
</comment>
<dbReference type="InterPro" id="IPR037128">
    <property type="entry name" value="Quinolinate_PRibosylTase_N_sf"/>
</dbReference>
<evidence type="ECO:0000256" key="2">
    <source>
        <dbReference type="ARBA" id="ARBA00013236"/>
    </source>
</evidence>
<dbReference type="PIRSF" id="PIRSF000484">
    <property type="entry name" value="NAPRT"/>
    <property type="match status" value="1"/>
</dbReference>
<gene>
    <name evidence="8" type="ORF">NCTC12475_00244</name>
</gene>
<keyword evidence="8" id="KW-0808">Transferase</keyword>
<evidence type="ECO:0000256" key="4">
    <source>
        <dbReference type="ARBA" id="ARBA00022598"/>
    </source>
</evidence>
<evidence type="ECO:0000256" key="6">
    <source>
        <dbReference type="ARBA" id="ARBA00048668"/>
    </source>
</evidence>
<proteinExistence type="predicted"/>
<evidence type="ECO:0000313" key="9">
    <source>
        <dbReference type="Proteomes" id="UP000254920"/>
    </source>
</evidence>
<dbReference type="InterPro" id="IPR013785">
    <property type="entry name" value="Aldolase_TIM"/>
</dbReference>
<evidence type="ECO:0000259" key="7">
    <source>
        <dbReference type="Pfam" id="PF02749"/>
    </source>
</evidence>
<feature type="domain" description="Quinolinate phosphoribosyl transferase N-terminal" evidence="7">
    <location>
        <begin position="43"/>
        <end position="126"/>
    </location>
</feature>
<reference evidence="8 9" key="1">
    <citation type="submission" date="2018-06" db="EMBL/GenBank/DDBJ databases">
        <authorList>
            <consortium name="Pathogen Informatics"/>
            <person name="Doyle S."/>
        </authorList>
    </citation>
    <scope>NUCLEOTIDE SEQUENCE [LARGE SCALE GENOMIC DNA]</scope>
    <source>
        <strain evidence="8 9">NCTC12475</strain>
    </source>
</reference>
<dbReference type="SUPFAM" id="SSF54675">
    <property type="entry name" value="Nicotinate/Quinolinate PRTase N-terminal domain-like"/>
    <property type="match status" value="1"/>
</dbReference>
<evidence type="ECO:0000256" key="3">
    <source>
        <dbReference type="ARBA" id="ARBA00022553"/>
    </source>
</evidence>
<accession>A0A381DH78</accession>
<comment type="catalytic activity">
    <reaction evidence="6">
        <text>5-phospho-alpha-D-ribose 1-diphosphate + nicotinate + ATP + H2O = nicotinate beta-D-ribonucleotide + ADP + phosphate + diphosphate</text>
        <dbReference type="Rhea" id="RHEA:36163"/>
        <dbReference type="ChEBI" id="CHEBI:15377"/>
        <dbReference type="ChEBI" id="CHEBI:30616"/>
        <dbReference type="ChEBI" id="CHEBI:32544"/>
        <dbReference type="ChEBI" id="CHEBI:33019"/>
        <dbReference type="ChEBI" id="CHEBI:43474"/>
        <dbReference type="ChEBI" id="CHEBI:57502"/>
        <dbReference type="ChEBI" id="CHEBI:58017"/>
        <dbReference type="ChEBI" id="CHEBI:456216"/>
        <dbReference type="EC" id="6.3.4.21"/>
    </reaction>
</comment>
<dbReference type="EMBL" id="UFVD01000001">
    <property type="protein sequence ID" value="SUX09886.1"/>
    <property type="molecule type" value="Genomic_DNA"/>
</dbReference>
<dbReference type="OrthoDB" id="9770610at2"/>
<dbReference type="Pfam" id="PF02749">
    <property type="entry name" value="QRPTase_N"/>
    <property type="match status" value="1"/>
</dbReference>
<dbReference type="NCBIfam" id="NF005529">
    <property type="entry name" value="PRK07188.1"/>
    <property type="match status" value="1"/>
</dbReference>
<keyword evidence="9" id="KW-1185">Reference proteome</keyword>
<keyword evidence="4" id="KW-0436">Ligase</keyword>
<dbReference type="InterPro" id="IPR053190">
    <property type="entry name" value="NAPRTase-like"/>
</dbReference>
<name>A0A381DH78_9BACT</name>
<dbReference type="STRING" id="32024.GCA_000788295_00176"/>
<organism evidence="8 9">
    <name type="scientific">Campylobacter sputorum subsp. sputorum</name>
    <dbReference type="NCBI Taxonomy" id="32024"/>
    <lineage>
        <taxon>Bacteria</taxon>
        <taxon>Pseudomonadati</taxon>
        <taxon>Campylobacterota</taxon>
        <taxon>Epsilonproteobacteria</taxon>
        <taxon>Campylobacterales</taxon>
        <taxon>Campylobacteraceae</taxon>
        <taxon>Campylobacter</taxon>
    </lineage>
</organism>
<dbReference type="InterPro" id="IPR007229">
    <property type="entry name" value="Nic_PRibTrfase-Fam"/>
</dbReference>
<evidence type="ECO:0000256" key="5">
    <source>
        <dbReference type="ARBA" id="ARBA00022642"/>
    </source>
</evidence>
<evidence type="ECO:0000313" key="8">
    <source>
        <dbReference type="EMBL" id="SUX09886.1"/>
    </source>
</evidence>
<dbReference type="PANTHER" id="PTHR43202:SF1">
    <property type="entry name" value="NICOTINATE PHOSPHORIBOSYLTRANSFERASE"/>
    <property type="match status" value="1"/>
</dbReference>
<dbReference type="Gene3D" id="3.20.20.70">
    <property type="entry name" value="Aldolase class I"/>
    <property type="match status" value="1"/>
</dbReference>
<dbReference type="UniPathway" id="UPA00253">
    <property type="reaction ID" value="UER00457"/>
</dbReference>
<dbReference type="EC" id="6.3.4.21" evidence="2"/>
<dbReference type="Proteomes" id="UP000254920">
    <property type="component" value="Unassembled WGS sequence"/>
</dbReference>
<sequence length="366" mass="40925">MQTEIELKKSGKISRLTNKTFKFDDRIKDGFFSANYFLKTNKIIKENLPNQNVTQQWFCRKDEYTLCGIDEAIAILQTFANSPQNLKILALNDGDIVKGYEPVLKVSGKYEDFGFLENIIDATLARRSSVCTNVSEVLKAANGKIVFSMADRQDDILTQIGDGYATFIAGINKVSTDAQGLWWDGKGMGTMPHALIQMCKGDIVKACEIYAKTFPDEKITALVDYNNDVINDALKAASVLGDRLYAVRADTSKNLIDKYFNDKDTSGFDPHGVCKELVFALRKALDENGFSYVKIVVSSSFTPKIIKEFEDVSTPVDMYGVGTYTVINQTCGFTADLVELNGKEEAKYGRHNFKSNRLKEVKLNSR</sequence>
<protein>
    <recommendedName>
        <fullName evidence="2">nicotinate phosphoribosyltransferase</fullName>
        <ecNumber evidence="2">6.3.4.21</ecNumber>
    </recommendedName>
</protein>
<dbReference type="RefSeq" id="WP_089182518.1">
    <property type="nucleotide sequence ID" value="NZ_CP043427.1"/>
</dbReference>
<dbReference type="AlphaFoldDB" id="A0A381DH78"/>
<dbReference type="InterPro" id="IPR022412">
    <property type="entry name" value="Quinolinate_PRibosylTrfase_N"/>
</dbReference>
<dbReference type="Gene3D" id="3.90.1170.20">
    <property type="entry name" value="Quinolinate phosphoribosyl transferase, N-terminal domain"/>
    <property type="match status" value="1"/>
</dbReference>
<dbReference type="GO" id="GO:0016763">
    <property type="term" value="F:pentosyltransferase activity"/>
    <property type="evidence" value="ECO:0007669"/>
    <property type="project" value="InterPro"/>
</dbReference>
<evidence type="ECO:0000256" key="1">
    <source>
        <dbReference type="ARBA" id="ARBA00004952"/>
    </source>
</evidence>